<evidence type="ECO:0000256" key="1">
    <source>
        <dbReference type="SAM" id="MobiDB-lite"/>
    </source>
</evidence>
<sequence length="172" mass="19222">MRYPVSKLSVRTTFLLVRNAILPDCQGNVNNNRGYRESCMEGSCDRDKCYASFLSGVATIVLTRNQSCQVSLKDKIRHGDGSPFCSMLQLEITTVCGLDGLRAPLSLHTATLQQLRHVQSQSFDQPINQRKMNSKHKKKDILSSPSRLSPPYPYRGADEGLETYVASQVWPG</sequence>
<accession>A0AAE1BGR4</accession>
<keyword evidence="3" id="KW-1185">Reference proteome</keyword>
<feature type="compositionally biased region" description="Polar residues" evidence="1">
    <location>
        <begin position="122"/>
        <end position="131"/>
    </location>
</feature>
<organism evidence="2 3">
    <name type="scientific">Elysia crispata</name>
    <name type="common">lettuce slug</name>
    <dbReference type="NCBI Taxonomy" id="231223"/>
    <lineage>
        <taxon>Eukaryota</taxon>
        <taxon>Metazoa</taxon>
        <taxon>Spiralia</taxon>
        <taxon>Lophotrochozoa</taxon>
        <taxon>Mollusca</taxon>
        <taxon>Gastropoda</taxon>
        <taxon>Heterobranchia</taxon>
        <taxon>Euthyneura</taxon>
        <taxon>Panpulmonata</taxon>
        <taxon>Sacoglossa</taxon>
        <taxon>Placobranchoidea</taxon>
        <taxon>Plakobranchidae</taxon>
        <taxon>Elysia</taxon>
    </lineage>
</organism>
<dbReference type="Proteomes" id="UP001283361">
    <property type="component" value="Unassembled WGS sequence"/>
</dbReference>
<reference evidence="2" key="1">
    <citation type="journal article" date="2023" name="G3 (Bethesda)">
        <title>A reference genome for the long-term kleptoplast-retaining sea slug Elysia crispata morphotype clarki.</title>
        <authorList>
            <person name="Eastman K.E."/>
            <person name="Pendleton A.L."/>
            <person name="Shaikh M.A."/>
            <person name="Suttiyut T."/>
            <person name="Ogas R."/>
            <person name="Tomko P."/>
            <person name="Gavelis G."/>
            <person name="Widhalm J.R."/>
            <person name="Wisecaver J.H."/>
        </authorList>
    </citation>
    <scope>NUCLEOTIDE SEQUENCE</scope>
    <source>
        <strain evidence="2">ECLA1</strain>
    </source>
</reference>
<gene>
    <name evidence="2" type="ORF">RRG08_059372</name>
</gene>
<dbReference type="EMBL" id="JAWDGP010000016">
    <property type="protein sequence ID" value="KAK3804402.1"/>
    <property type="molecule type" value="Genomic_DNA"/>
</dbReference>
<proteinExistence type="predicted"/>
<evidence type="ECO:0000313" key="2">
    <source>
        <dbReference type="EMBL" id="KAK3804402.1"/>
    </source>
</evidence>
<evidence type="ECO:0000313" key="3">
    <source>
        <dbReference type="Proteomes" id="UP001283361"/>
    </source>
</evidence>
<name>A0AAE1BGR4_9GAST</name>
<dbReference type="AlphaFoldDB" id="A0AAE1BGR4"/>
<comment type="caution">
    <text evidence="2">The sequence shown here is derived from an EMBL/GenBank/DDBJ whole genome shotgun (WGS) entry which is preliminary data.</text>
</comment>
<feature type="region of interest" description="Disordered" evidence="1">
    <location>
        <begin position="122"/>
        <end position="154"/>
    </location>
</feature>
<protein>
    <submittedName>
        <fullName evidence="2">Uncharacterized protein</fullName>
    </submittedName>
</protein>